<evidence type="ECO:0000313" key="2">
    <source>
        <dbReference type="Proteomes" id="UP000616151"/>
    </source>
</evidence>
<accession>A0ACC5R0X0</accession>
<evidence type="ECO:0000313" key="1">
    <source>
        <dbReference type="EMBL" id="MBK1866078.1"/>
    </source>
</evidence>
<keyword evidence="2" id="KW-1185">Reference proteome</keyword>
<gene>
    <name evidence="1" type="ORF">JHL16_06905</name>
</gene>
<protein>
    <submittedName>
        <fullName evidence="1">N-formylglutamate amidohydrolase</fullName>
    </submittedName>
</protein>
<dbReference type="Proteomes" id="UP000616151">
    <property type="component" value="Unassembled WGS sequence"/>
</dbReference>
<name>A0ACC5R0X0_9HYPH</name>
<reference evidence="1" key="1">
    <citation type="submission" date="2021-01" db="EMBL/GenBank/DDBJ databases">
        <authorList>
            <person name="Sun Q."/>
        </authorList>
    </citation>
    <scope>NUCLEOTIDE SEQUENCE</scope>
    <source>
        <strain evidence="1">YIM B02566</strain>
    </source>
</reference>
<proteinExistence type="predicted"/>
<comment type="caution">
    <text evidence="1">The sequence shown here is derived from an EMBL/GenBank/DDBJ whole genome shotgun (WGS) entry which is preliminary data.</text>
</comment>
<dbReference type="EMBL" id="JAENHL010000006">
    <property type="protein sequence ID" value="MBK1866078.1"/>
    <property type="molecule type" value="Genomic_DNA"/>
</dbReference>
<sequence length="246" mass="27262">MSTLNPSGTSPYVFTCDHASNRIPRRIGQMGLSDDEMLSHIAWDPGALEVAKGLSRALNAPLIFSNYSRLVLDLNRPPSSRGHIPEVSAGITIPANRAASPQEREARLRAFFLPYHGAISDIIETRLDRATPTLLVAMHSFTGDYPGETRPWHIGVTHRFDMGLGAEIVRLLRERTDLCIGDNEPYQIDDVDDVTIPFHAEKRGLPNALIEMRQDTLISRHGIAETIERFSEVFGLAAATVLEAIR</sequence>
<organism evidence="1 2">
    <name type="scientific">Taklimakanibacter albus</name>
    <dbReference type="NCBI Taxonomy" id="2800327"/>
    <lineage>
        <taxon>Bacteria</taxon>
        <taxon>Pseudomonadati</taxon>
        <taxon>Pseudomonadota</taxon>
        <taxon>Alphaproteobacteria</taxon>
        <taxon>Hyphomicrobiales</taxon>
        <taxon>Aestuariivirgaceae</taxon>
        <taxon>Taklimakanibacter</taxon>
    </lineage>
</organism>